<keyword evidence="3" id="KW-1185">Reference proteome</keyword>
<dbReference type="AlphaFoldDB" id="A0AAV4NCF6"/>
<evidence type="ECO:0000313" key="3">
    <source>
        <dbReference type="Proteomes" id="UP001054945"/>
    </source>
</evidence>
<accession>A0AAV4NCF6</accession>
<reference evidence="2 3" key="1">
    <citation type="submission" date="2021-06" db="EMBL/GenBank/DDBJ databases">
        <title>Caerostris extrusa draft genome.</title>
        <authorList>
            <person name="Kono N."/>
            <person name="Arakawa K."/>
        </authorList>
    </citation>
    <scope>NUCLEOTIDE SEQUENCE [LARGE SCALE GENOMIC DNA]</scope>
</reference>
<dbReference type="EMBL" id="BPLR01003225">
    <property type="protein sequence ID" value="GIX82321.1"/>
    <property type="molecule type" value="Genomic_DNA"/>
</dbReference>
<proteinExistence type="predicted"/>
<dbReference type="Proteomes" id="UP001054945">
    <property type="component" value="Unassembled WGS sequence"/>
</dbReference>
<organism evidence="2 3">
    <name type="scientific">Caerostris extrusa</name>
    <name type="common">Bark spider</name>
    <name type="synonym">Caerostris bankana</name>
    <dbReference type="NCBI Taxonomy" id="172846"/>
    <lineage>
        <taxon>Eukaryota</taxon>
        <taxon>Metazoa</taxon>
        <taxon>Ecdysozoa</taxon>
        <taxon>Arthropoda</taxon>
        <taxon>Chelicerata</taxon>
        <taxon>Arachnida</taxon>
        <taxon>Araneae</taxon>
        <taxon>Araneomorphae</taxon>
        <taxon>Entelegynae</taxon>
        <taxon>Araneoidea</taxon>
        <taxon>Araneidae</taxon>
        <taxon>Caerostris</taxon>
    </lineage>
</organism>
<sequence>METNAPTKKEESPQLNEEKLIDGGESTNGRPRGAHDVTALIPSHSLSSLSQTIHTEIIHQTILVHPFFRTTRRQQHLKNRRSSAFLYANFTVGAMAGAHRCGQLDHCRGRSGSRERGLHQCVPRRTEGATRQRCRH</sequence>
<name>A0AAV4NCF6_CAEEX</name>
<gene>
    <name evidence="2" type="ORF">CEXT_680721</name>
</gene>
<evidence type="ECO:0000313" key="2">
    <source>
        <dbReference type="EMBL" id="GIX82321.1"/>
    </source>
</evidence>
<feature type="compositionally biased region" description="Basic and acidic residues" evidence="1">
    <location>
        <begin position="7"/>
        <end position="22"/>
    </location>
</feature>
<comment type="caution">
    <text evidence="2">The sequence shown here is derived from an EMBL/GenBank/DDBJ whole genome shotgun (WGS) entry which is preliminary data.</text>
</comment>
<protein>
    <submittedName>
        <fullName evidence="2">Uncharacterized protein</fullName>
    </submittedName>
</protein>
<evidence type="ECO:0000256" key="1">
    <source>
        <dbReference type="SAM" id="MobiDB-lite"/>
    </source>
</evidence>
<feature type="region of interest" description="Disordered" evidence="1">
    <location>
        <begin position="1"/>
        <end position="36"/>
    </location>
</feature>